<dbReference type="CDD" id="cd16943">
    <property type="entry name" value="HATPase_AtoS-like"/>
    <property type="match status" value="1"/>
</dbReference>
<evidence type="ECO:0000256" key="6">
    <source>
        <dbReference type="ARBA" id="ARBA00022777"/>
    </source>
</evidence>
<keyword evidence="6 12" id="KW-0418">Kinase</keyword>
<evidence type="ECO:0000256" key="9">
    <source>
        <dbReference type="SAM" id="Coils"/>
    </source>
</evidence>
<dbReference type="EMBL" id="CP007142">
    <property type="protein sequence ID" value="AJQ96663.1"/>
    <property type="molecule type" value="Genomic_DNA"/>
</dbReference>
<dbReference type="SMART" id="SM00086">
    <property type="entry name" value="PAC"/>
    <property type="match status" value="2"/>
</dbReference>
<keyword evidence="8" id="KW-0902">Two-component regulatory system</keyword>
<evidence type="ECO:0000313" key="13">
    <source>
        <dbReference type="Proteomes" id="UP000032266"/>
    </source>
</evidence>
<dbReference type="GO" id="GO:0005524">
    <property type="term" value="F:ATP binding"/>
    <property type="evidence" value="ECO:0007669"/>
    <property type="project" value="UniProtKB-KW"/>
</dbReference>
<dbReference type="InterPro" id="IPR005467">
    <property type="entry name" value="His_kinase_dom"/>
</dbReference>
<dbReference type="SMART" id="SM00091">
    <property type="entry name" value="PAS"/>
    <property type="match status" value="2"/>
</dbReference>
<dbReference type="GO" id="GO:0006355">
    <property type="term" value="P:regulation of DNA-templated transcription"/>
    <property type="evidence" value="ECO:0007669"/>
    <property type="project" value="InterPro"/>
</dbReference>
<evidence type="ECO:0000256" key="7">
    <source>
        <dbReference type="ARBA" id="ARBA00022840"/>
    </source>
</evidence>
<evidence type="ECO:0000256" key="3">
    <source>
        <dbReference type="ARBA" id="ARBA00022553"/>
    </source>
</evidence>
<proteinExistence type="predicted"/>
<dbReference type="InterPro" id="IPR036890">
    <property type="entry name" value="HATPase_C_sf"/>
</dbReference>
<reference evidence="12 13" key="1">
    <citation type="submission" date="2014-01" db="EMBL/GenBank/DDBJ databases">
        <title>Full genme sequencing of cellulolytic bacterium Gynuella sunshinyii YC6258T gen. nov., sp. nov.</title>
        <authorList>
            <person name="Khan H."/>
            <person name="Chung E.J."/>
            <person name="Chung Y.R."/>
        </authorList>
    </citation>
    <scope>NUCLEOTIDE SEQUENCE [LARGE SCALE GENOMIC DNA]</scope>
    <source>
        <strain evidence="12 13">YC6258</strain>
    </source>
</reference>
<dbReference type="SMART" id="SM00387">
    <property type="entry name" value="HATPase_c"/>
    <property type="match status" value="1"/>
</dbReference>
<accession>A0A0C5VTN5</accession>
<gene>
    <name evidence="12" type="ORF">YC6258_04632</name>
</gene>
<dbReference type="AlphaFoldDB" id="A0A0C5VTN5"/>
<evidence type="ECO:0000256" key="1">
    <source>
        <dbReference type="ARBA" id="ARBA00000085"/>
    </source>
</evidence>
<dbReference type="InterPro" id="IPR036097">
    <property type="entry name" value="HisK_dim/P_sf"/>
</dbReference>
<evidence type="ECO:0000256" key="8">
    <source>
        <dbReference type="ARBA" id="ARBA00023012"/>
    </source>
</evidence>
<feature type="domain" description="Histidine kinase" evidence="10">
    <location>
        <begin position="285"/>
        <end position="530"/>
    </location>
</feature>
<dbReference type="Gene3D" id="3.30.565.10">
    <property type="entry name" value="Histidine kinase-like ATPase, C-terminal domain"/>
    <property type="match status" value="1"/>
</dbReference>
<keyword evidence="7" id="KW-0067">ATP-binding</keyword>
<protein>
    <recommendedName>
        <fullName evidence="2">histidine kinase</fullName>
        <ecNumber evidence="2">2.7.13.3</ecNumber>
    </recommendedName>
</protein>
<dbReference type="SUPFAM" id="SSF55874">
    <property type="entry name" value="ATPase domain of HSP90 chaperone/DNA topoisomerase II/histidine kinase"/>
    <property type="match status" value="1"/>
</dbReference>
<sequence>MEMSGEWHLALLEQSLAGIYLIQDGFFHYVNQEFARIFGFQSPDEIIGKVPIIELIAPEDRDKVVANVRRRSGGEVTEMRYSFIGIQRDGKRIDLEVHGRAMEFRGKPAVIGVALDITARKLAETAADAKLSALFEHSPLGIALVDMDGHHLEYNRAYQQLLNSSEDTLKTTDMWSCIAEEYASEKAAMRKALETEGRYSAIELNMYRENGQTVPVQAFGVRIVGADNRHYVWSIVDDITRRKTLELETKEQLKALESLYRRLQDTHAQLLQAEKMSAVGMLAAGVAHEINNPVGYVKSNIKTLTSYVSDLLQLISTHKEMLNSCADDDSPAREKIRAVEVSIDFDFIHEDAPKLLQESLEGIERVRHIVSDLRDFSKVGSAEWQLADLNKCINSTLNVLDNNLKQKVDIDRQFGQLPKIHCNPSQLNQVFMNLLINAAQAIPERGRITIRTGHKGDSVWVEIEDTGVGIAEENLSRIFEPFFTTRSVGDGTGLGLSVSYGIIRNHQGDIQVSSIVGSGSTFHISLPISPDDEHTDK</sequence>
<dbReference type="Pfam" id="PF08448">
    <property type="entry name" value="PAS_4"/>
    <property type="match status" value="1"/>
</dbReference>
<evidence type="ECO:0000256" key="2">
    <source>
        <dbReference type="ARBA" id="ARBA00012438"/>
    </source>
</evidence>
<dbReference type="Pfam" id="PF02518">
    <property type="entry name" value="HATPase_c"/>
    <property type="match status" value="1"/>
</dbReference>
<evidence type="ECO:0000313" key="12">
    <source>
        <dbReference type="EMBL" id="AJQ96663.1"/>
    </source>
</evidence>
<dbReference type="Gene3D" id="3.30.450.20">
    <property type="entry name" value="PAS domain"/>
    <property type="match status" value="2"/>
</dbReference>
<evidence type="ECO:0000256" key="4">
    <source>
        <dbReference type="ARBA" id="ARBA00022679"/>
    </source>
</evidence>
<dbReference type="GO" id="GO:0000155">
    <property type="term" value="F:phosphorelay sensor kinase activity"/>
    <property type="evidence" value="ECO:0007669"/>
    <property type="project" value="InterPro"/>
</dbReference>
<keyword evidence="5" id="KW-0547">Nucleotide-binding</keyword>
<dbReference type="KEGG" id="gsn:YC6258_04632"/>
<keyword evidence="4" id="KW-0808">Transferase</keyword>
<feature type="domain" description="PAS" evidence="11">
    <location>
        <begin position="24"/>
        <end position="75"/>
    </location>
</feature>
<dbReference type="InterPro" id="IPR004358">
    <property type="entry name" value="Sig_transdc_His_kin-like_C"/>
</dbReference>
<dbReference type="SUPFAM" id="SSF55785">
    <property type="entry name" value="PYP-like sensor domain (PAS domain)"/>
    <property type="match status" value="2"/>
</dbReference>
<dbReference type="STRING" id="1445510.YC6258_04632"/>
<dbReference type="InterPro" id="IPR000014">
    <property type="entry name" value="PAS"/>
</dbReference>
<dbReference type="Proteomes" id="UP000032266">
    <property type="component" value="Chromosome"/>
</dbReference>
<name>A0A0C5VTN5_9GAMM</name>
<keyword evidence="9" id="KW-0175">Coiled coil</keyword>
<dbReference type="PANTHER" id="PTHR43065:SF50">
    <property type="entry name" value="HISTIDINE KINASE"/>
    <property type="match status" value="1"/>
</dbReference>
<dbReference type="Pfam" id="PF00989">
    <property type="entry name" value="PAS"/>
    <property type="match status" value="1"/>
</dbReference>
<dbReference type="NCBIfam" id="TIGR00229">
    <property type="entry name" value="sensory_box"/>
    <property type="match status" value="2"/>
</dbReference>
<keyword evidence="3" id="KW-0597">Phosphoprotein</keyword>
<dbReference type="PROSITE" id="PS50112">
    <property type="entry name" value="PAS"/>
    <property type="match status" value="1"/>
</dbReference>
<dbReference type="InterPro" id="IPR003594">
    <property type="entry name" value="HATPase_dom"/>
</dbReference>
<dbReference type="InterPro" id="IPR001610">
    <property type="entry name" value="PAC"/>
</dbReference>
<dbReference type="InterPro" id="IPR013767">
    <property type="entry name" value="PAS_fold"/>
</dbReference>
<evidence type="ECO:0000256" key="5">
    <source>
        <dbReference type="ARBA" id="ARBA00022741"/>
    </source>
</evidence>
<dbReference type="SUPFAM" id="SSF47384">
    <property type="entry name" value="Homodimeric domain of signal transducing histidine kinase"/>
    <property type="match status" value="1"/>
</dbReference>
<feature type="coiled-coil region" evidence="9">
    <location>
        <begin position="246"/>
        <end position="276"/>
    </location>
</feature>
<dbReference type="HOGENOM" id="CLU_000445_114_39_6"/>
<dbReference type="PRINTS" id="PR00344">
    <property type="entry name" value="BCTRLSENSOR"/>
</dbReference>
<comment type="catalytic activity">
    <reaction evidence="1">
        <text>ATP + protein L-histidine = ADP + protein N-phospho-L-histidine.</text>
        <dbReference type="EC" id="2.7.13.3"/>
    </reaction>
</comment>
<dbReference type="InterPro" id="IPR013656">
    <property type="entry name" value="PAS_4"/>
</dbReference>
<dbReference type="InterPro" id="IPR035965">
    <property type="entry name" value="PAS-like_dom_sf"/>
</dbReference>
<keyword evidence="13" id="KW-1185">Reference proteome</keyword>
<dbReference type="CDD" id="cd00130">
    <property type="entry name" value="PAS"/>
    <property type="match status" value="2"/>
</dbReference>
<evidence type="ECO:0000259" key="11">
    <source>
        <dbReference type="PROSITE" id="PS50112"/>
    </source>
</evidence>
<dbReference type="Gene3D" id="1.10.287.130">
    <property type="match status" value="1"/>
</dbReference>
<evidence type="ECO:0000259" key="10">
    <source>
        <dbReference type="PROSITE" id="PS50109"/>
    </source>
</evidence>
<dbReference type="PANTHER" id="PTHR43065">
    <property type="entry name" value="SENSOR HISTIDINE KINASE"/>
    <property type="match status" value="1"/>
</dbReference>
<dbReference type="EC" id="2.7.13.3" evidence="2"/>
<organism evidence="12 13">
    <name type="scientific">Gynuella sunshinyii YC6258</name>
    <dbReference type="NCBI Taxonomy" id="1445510"/>
    <lineage>
        <taxon>Bacteria</taxon>
        <taxon>Pseudomonadati</taxon>
        <taxon>Pseudomonadota</taxon>
        <taxon>Gammaproteobacteria</taxon>
        <taxon>Oceanospirillales</taxon>
        <taxon>Saccharospirillaceae</taxon>
        <taxon>Gynuella</taxon>
    </lineage>
</organism>
<dbReference type="PROSITE" id="PS50109">
    <property type="entry name" value="HIS_KIN"/>
    <property type="match status" value="1"/>
</dbReference>